<evidence type="ECO:0000256" key="1">
    <source>
        <dbReference type="ARBA" id="ARBA00013260"/>
    </source>
</evidence>
<dbReference type="SUPFAM" id="SSF102462">
    <property type="entry name" value="Peptidyl-tRNA hydrolase II"/>
    <property type="match status" value="1"/>
</dbReference>
<dbReference type="STRING" id="796925.A0A137PGD6"/>
<evidence type="ECO:0000313" key="5">
    <source>
        <dbReference type="Proteomes" id="UP000070444"/>
    </source>
</evidence>
<dbReference type="Gene3D" id="3.40.1490.10">
    <property type="entry name" value="Bit1"/>
    <property type="match status" value="1"/>
</dbReference>
<dbReference type="InterPro" id="IPR042237">
    <property type="entry name" value="PTRHD1"/>
</dbReference>
<proteinExistence type="predicted"/>
<reference evidence="4 5" key="1">
    <citation type="journal article" date="2015" name="Genome Biol. Evol.">
        <title>Phylogenomic analyses indicate that early fungi evolved digesting cell walls of algal ancestors of land plants.</title>
        <authorList>
            <person name="Chang Y."/>
            <person name="Wang S."/>
            <person name="Sekimoto S."/>
            <person name="Aerts A.L."/>
            <person name="Choi C."/>
            <person name="Clum A."/>
            <person name="LaButti K.M."/>
            <person name="Lindquist E.A."/>
            <person name="Yee Ngan C."/>
            <person name="Ohm R.A."/>
            <person name="Salamov A.A."/>
            <person name="Grigoriev I.V."/>
            <person name="Spatafora J.W."/>
            <person name="Berbee M.L."/>
        </authorList>
    </citation>
    <scope>NUCLEOTIDE SEQUENCE [LARGE SCALE GENOMIC DNA]</scope>
    <source>
        <strain evidence="4 5">NRRL 28638</strain>
    </source>
</reference>
<dbReference type="PANTHER" id="PTHR46194:SF1">
    <property type="entry name" value="PEPTIDYL-TRNA HYDROLASE PTRHD1-RELATED"/>
    <property type="match status" value="1"/>
</dbReference>
<organism evidence="4 5">
    <name type="scientific">Conidiobolus coronatus (strain ATCC 28846 / CBS 209.66 / NRRL 28638)</name>
    <name type="common">Delacroixia coronata</name>
    <dbReference type="NCBI Taxonomy" id="796925"/>
    <lineage>
        <taxon>Eukaryota</taxon>
        <taxon>Fungi</taxon>
        <taxon>Fungi incertae sedis</taxon>
        <taxon>Zoopagomycota</taxon>
        <taxon>Entomophthoromycotina</taxon>
        <taxon>Entomophthoromycetes</taxon>
        <taxon>Entomophthorales</taxon>
        <taxon>Ancylistaceae</taxon>
        <taxon>Conidiobolus</taxon>
    </lineage>
</organism>
<dbReference type="OrthoDB" id="201213at2759"/>
<dbReference type="EMBL" id="KQ964429">
    <property type="protein sequence ID" value="KXN74001.1"/>
    <property type="molecule type" value="Genomic_DNA"/>
</dbReference>
<dbReference type="GO" id="GO:0004045">
    <property type="term" value="F:peptidyl-tRNA hydrolase activity"/>
    <property type="evidence" value="ECO:0007669"/>
    <property type="project" value="UniProtKB-EC"/>
</dbReference>
<dbReference type="AlphaFoldDB" id="A0A137PGD6"/>
<dbReference type="Pfam" id="PF01981">
    <property type="entry name" value="PTH2"/>
    <property type="match status" value="1"/>
</dbReference>
<accession>A0A137PGD6</accession>
<gene>
    <name evidence="4" type="ORF">CONCODRAFT_77128</name>
</gene>
<name>A0A137PGD6_CONC2</name>
<dbReference type="Proteomes" id="UP000070444">
    <property type="component" value="Unassembled WGS sequence"/>
</dbReference>
<keyword evidence="2 4" id="KW-0378">Hydrolase</keyword>
<dbReference type="InterPro" id="IPR002833">
    <property type="entry name" value="PTH2"/>
</dbReference>
<dbReference type="EC" id="3.1.1.29" evidence="1"/>
<keyword evidence="5" id="KW-1185">Reference proteome</keyword>
<dbReference type="PANTHER" id="PTHR46194">
    <property type="entry name" value="PEPTIDYL-TRNA HYDROLASE PTRHD1-RELATED"/>
    <property type="match status" value="1"/>
</dbReference>
<protein>
    <recommendedName>
        <fullName evidence="1">peptidyl-tRNA hydrolase</fullName>
        <ecNumber evidence="1">3.1.1.29</ecNumber>
    </recommendedName>
</protein>
<comment type="catalytic activity">
    <reaction evidence="3">
        <text>an N-acyl-L-alpha-aminoacyl-tRNA + H2O = an N-acyl-L-amino acid + a tRNA + H(+)</text>
        <dbReference type="Rhea" id="RHEA:54448"/>
        <dbReference type="Rhea" id="RHEA-COMP:10123"/>
        <dbReference type="Rhea" id="RHEA-COMP:13883"/>
        <dbReference type="ChEBI" id="CHEBI:15377"/>
        <dbReference type="ChEBI" id="CHEBI:15378"/>
        <dbReference type="ChEBI" id="CHEBI:59874"/>
        <dbReference type="ChEBI" id="CHEBI:78442"/>
        <dbReference type="ChEBI" id="CHEBI:138191"/>
        <dbReference type="EC" id="3.1.1.29"/>
    </reaction>
</comment>
<sequence length="119" mass="13780">MGENLIMYIIIRRDLMKTLNWNHGSIIAQACHASTAVLHKYQTHPNTQTYLGNLNSMHKVILETKNENSINKLIEQLEARNIAHYKWIEQPENIVTSIALLPITKEEIGDCLKKCQLWK</sequence>
<dbReference type="InterPro" id="IPR023476">
    <property type="entry name" value="Pep_tRNA_hydro_II_dom_sf"/>
</dbReference>
<evidence type="ECO:0000256" key="3">
    <source>
        <dbReference type="ARBA" id="ARBA00048707"/>
    </source>
</evidence>
<evidence type="ECO:0000313" key="4">
    <source>
        <dbReference type="EMBL" id="KXN74001.1"/>
    </source>
</evidence>
<dbReference type="OMA" id="AIIAQCC"/>
<evidence type="ECO:0000256" key="2">
    <source>
        <dbReference type="ARBA" id="ARBA00022801"/>
    </source>
</evidence>